<dbReference type="EMBL" id="AOIO01000022">
    <property type="protein sequence ID" value="ELZ01950.1"/>
    <property type="molecule type" value="Genomic_DNA"/>
</dbReference>
<evidence type="ECO:0000259" key="1">
    <source>
        <dbReference type="Pfam" id="PF00578"/>
    </source>
</evidence>
<dbReference type="eggNOG" id="arCOG00310">
    <property type="taxonomic scope" value="Archaea"/>
</dbReference>
<dbReference type="Gene3D" id="3.40.30.10">
    <property type="entry name" value="Glutaredoxin"/>
    <property type="match status" value="1"/>
</dbReference>
<dbReference type="PATRIC" id="fig|29540.5.peg.1795"/>
<dbReference type="Pfam" id="PF00578">
    <property type="entry name" value="AhpC-TSA"/>
    <property type="match status" value="1"/>
</dbReference>
<evidence type="ECO:0000313" key="3">
    <source>
        <dbReference type="Proteomes" id="UP000011554"/>
    </source>
</evidence>
<dbReference type="AlphaFoldDB" id="M0ATS4"/>
<dbReference type="GO" id="GO:0016491">
    <property type="term" value="F:oxidoreductase activity"/>
    <property type="evidence" value="ECO:0007669"/>
    <property type="project" value="InterPro"/>
</dbReference>
<dbReference type="InterPro" id="IPR000866">
    <property type="entry name" value="AhpC/TSA"/>
</dbReference>
<accession>M0ATS4</accession>
<dbReference type="STRING" id="29540.C481_08803"/>
<evidence type="ECO:0000313" key="2">
    <source>
        <dbReference type="EMBL" id="ELZ01950.1"/>
    </source>
</evidence>
<dbReference type="SUPFAM" id="SSF52833">
    <property type="entry name" value="Thioredoxin-like"/>
    <property type="match status" value="1"/>
</dbReference>
<organism evidence="2 3">
    <name type="scientific">Natrialba asiatica (strain ATCC 700177 / DSM 12278 / JCM 9576 / FERM P-10747 / NBRC 102637 / 172P1)</name>
    <dbReference type="NCBI Taxonomy" id="29540"/>
    <lineage>
        <taxon>Archaea</taxon>
        <taxon>Methanobacteriati</taxon>
        <taxon>Methanobacteriota</taxon>
        <taxon>Stenosarchaea group</taxon>
        <taxon>Halobacteria</taxon>
        <taxon>Halobacteriales</taxon>
        <taxon>Natrialbaceae</taxon>
        <taxon>Natrialba</taxon>
    </lineage>
</organism>
<feature type="domain" description="Alkyl hydroperoxide reductase subunit C/ Thiol specific antioxidant" evidence="1">
    <location>
        <begin position="19"/>
        <end position="103"/>
    </location>
</feature>
<dbReference type="InterPro" id="IPR036249">
    <property type="entry name" value="Thioredoxin-like_sf"/>
</dbReference>
<keyword evidence="3" id="KW-1185">Reference proteome</keyword>
<protein>
    <submittedName>
        <fullName evidence="2">Alkyl hydroperoxide reductase/ thiol specific antioxidant/ Mal allergen</fullName>
    </submittedName>
</protein>
<sequence length="163" mass="17624">MDPEIASLEFPNVGAGPDPVSVAALGSNSSAVVLLLMQSNQSGACRQQAREVADSYDRFRRRDVAVAVVVPGSYPKVRSWRRLVDPPFPVLADSETALAAAFAQQTRYGKLGRMAQAIGRAPMTIVLEFRNGEPTVTTSYQGTNSFDRPSVRELLMLIDDPVG</sequence>
<comment type="caution">
    <text evidence="2">The sequence shown here is derived from an EMBL/GenBank/DDBJ whole genome shotgun (WGS) entry which is preliminary data.</text>
</comment>
<dbReference type="RefSeq" id="WP_006108792.1">
    <property type="nucleotide sequence ID" value="NZ_AOIO01000022.1"/>
</dbReference>
<dbReference type="Proteomes" id="UP000011554">
    <property type="component" value="Unassembled WGS sequence"/>
</dbReference>
<reference evidence="2 3" key="1">
    <citation type="journal article" date="2014" name="PLoS Genet.">
        <title>Phylogenetically driven sequencing of extremely halophilic archaea reveals strategies for static and dynamic osmo-response.</title>
        <authorList>
            <person name="Becker E.A."/>
            <person name="Seitzer P.M."/>
            <person name="Tritt A."/>
            <person name="Larsen D."/>
            <person name="Krusor M."/>
            <person name="Yao A.I."/>
            <person name="Wu D."/>
            <person name="Madern D."/>
            <person name="Eisen J.A."/>
            <person name="Darling A.E."/>
            <person name="Facciotti M.T."/>
        </authorList>
    </citation>
    <scope>NUCLEOTIDE SEQUENCE [LARGE SCALE GENOMIC DNA]</scope>
    <source>
        <strain evidence="2 3">DSM 12278</strain>
    </source>
</reference>
<dbReference type="GO" id="GO:0016209">
    <property type="term" value="F:antioxidant activity"/>
    <property type="evidence" value="ECO:0007669"/>
    <property type="project" value="InterPro"/>
</dbReference>
<name>M0ATS4_NATA1</name>
<gene>
    <name evidence="2" type="ORF">C481_08803</name>
</gene>
<proteinExistence type="predicted"/>
<dbReference type="OrthoDB" id="146452at2157"/>